<keyword evidence="6 10" id="KW-0418">Kinase</keyword>
<keyword evidence="8" id="KW-0472">Membrane</keyword>
<dbReference type="HOGENOM" id="CLU_000445_89_35_10"/>
<dbReference type="Pfam" id="PF02518">
    <property type="entry name" value="HATPase_c"/>
    <property type="match status" value="1"/>
</dbReference>
<dbReference type="InterPro" id="IPR050428">
    <property type="entry name" value="TCS_sensor_his_kinase"/>
</dbReference>
<dbReference type="Gene3D" id="1.10.287.130">
    <property type="match status" value="1"/>
</dbReference>
<dbReference type="EMBL" id="CP009621">
    <property type="protein sequence ID" value="AKD04552.1"/>
    <property type="molecule type" value="Genomic_DNA"/>
</dbReference>
<dbReference type="SUPFAM" id="SSF55874">
    <property type="entry name" value="ATPase domain of HSP90 chaperone/DNA topoisomerase II/histidine kinase"/>
    <property type="match status" value="1"/>
</dbReference>
<dbReference type="Proteomes" id="UP000033109">
    <property type="component" value="Chromosome"/>
</dbReference>
<dbReference type="EC" id="2.7.13.3" evidence="2"/>
<proteinExistence type="predicted"/>
<keyword evidence="7 8" id="KW-1133">Transmembrane helix</keyword>
<feature type="transmembrane region" description="Helical" evidence="8">
    <location>
        <begin position="9"/>
        <end position="30"/>
    </location>
</feature>
<feature type="transmembrane region" description="Helical" evidence="8">
    <location>
        <begin position="134"/>
        <end position="155"/>
    </location>
</feature>
<evidence type="ECO:0000256" key="2">
    <source>
        <dbReference type="ARBA" id="ARBA00012438"/>
    </source>
</evidence>
<dbReference type="CDD" id="cd00082">
    <property type="entry name" value="HisKA"/>
    <property type="match status" value="1"/>
</dbReference>
<dbReference type="GO" id="GO:0005886">
    <property type="term" value="C:plasma membrane"/>
    <property type="evidence" value="ECO:0007669"/>
    <property type="project" value="TreeGrafter"/>
</dbReference>
<dbReference type="PANTHER" id="PTHR45436:SF5">
    <property type="entry name" value="SENSOR HISTIDINE KINASE TRCS"/>
    <property type="match status" value="1"/>
</dbReference>
<dbReference type="PROSITE" id="PS50109">
    <property type="entry name" value="HIS_KIN"/>
    <property type="match status" value="1"/>
</dbReference>
<keyword evidence="3" id="KW-0597">Phosphoprotein</keyword>
<evidence type="ECO:0000256" key="3">
    <source>
        <dbReference type="ARBA" id="ARBA00022553"/>
    </source>
</evidence>
<reference evidence="10 11" key="1">
    <citation type="journal article" date="2015" name="Sci. Rep.">
        <title>Unraveling adaptation of Pontibacter korlensis to radiation and infertility in desert through complete genome and comparative transcriptomic analysis.</title>
        <authorList>
            <person name="Dai J."/>
            <person name="Dai W."/>
            <person name="Qiu C."/>
            <person name="Yang Z."/>
            <person name="Zhang Y."/>
            <person name="Zhou M."/>
            <person name="Zhang L."/>
            <person name="Fang C."/>
            <person name="Gao Q."/>
            <person name="Yang Q."/>
            <person name="Li X."/>
            <person name="Wang Z."/>
            <person name="Wang Z."/>
            <person name="Jia Z."/>
            <person name="Chen X."/>
        </authorList>
    </citation>
    <scope>NUCLEOTIDE SEQUENCE [LARGE SCALE GENOMIC DNA]</scope>
    <source>
        <strain evidence="10 11">X14-1T</strain>
    </source>
</reference>
<evidence type="ECO:0000259" key="9">
    <source>
        <dbReference type="PROSITE" id="PS50109"/>
    </source>
</evidence>
<dbReference type="GO" id="GO:0000155">
    <property type="term" value="F:phosphorelay sensor kinase activity"/>
    <property type="evidence" value="ECO:0007669"/>
    <property type="project" value="InterPro"/>
</dbReference>
<accession>A0A0E3UXU7</accession>
<gene>
    <name evidence="10" type="ORF">PKOR_17430</name>
</gene>
<dbReference type="OrthoDB" id="1522504at2"/>
<keyword evidence="11" id="KW-1185">Reference proteome</keyword>
<dbReference type="PANTHER" id="PTHR45436">
    <property type="entry name" value="SENSOR HISTIDINE KINASE YKOH"/>
    <property type="match status" value="1"/>
</dbReference>
<comment type="catalytic activity">
    <reaction evidence="1">
        <text>ATP + protein L-histidine = ADP + protein N-phospho-L-histidine.</text>
        <dbReference type="EC" id="2.7.13.3"/>
    </reaction>
</comment>
<dbReference type="InterPro" id="IPR003661">
    <property type="entry name" value="HisK_dim/P_dom"/>
</dbReference>
<keyword evidence="4" id="KW-0808">Transferase</keyword>
<evidence type="ECO:0000256" key="1">
    <source>
        <dbReference type="ARBA" id="ARBA00000085"/>
    </source>
</evidence>
<evidence type="ECO:0000313" key="10">
    <source>
        <dbReference type="EMBL" id="AKD04552.1"/>
    </source>
</evidence>
<evidence type="ECO:0000256" key="8">
    <source>
        <dbReference type="SAM" id="Phobius"/>
    </source>
</evidence>
<dbReference type="InterPro" id="IPR036890">
    <property type="entry name" value="HATPase_C_sf"/>
</dbReference>
<dbReference type="SMART" id="SM00388">
    <property type="entry name" value="HisKA"/>
    <property type="match status" value="1"/>
</dbReference>
<dbReference type="Gene3D" id="3.30.565.10">
    <property type="entry name" value="Histidine kinase-like ATPase, C-terminal domain"/>
    <property type="match status" value="1"/>
</dbReference>
<dbReference type="InterPro" id="IPR003594">
    <property type="entry name" value="HATPase_dom"/>
</dbReference>
<dbReference type="KEGG" id="pko:PKOR_17430"/>
<dbReference type="STRING" id="400092.PKOR_17430"/>
<name>A0A0E3UXU7_9BACT</name>
<dbReference type="PATRIC" id="fig|400092.3.peg.3821"/>
<evidence type="ECO:0000313" key="11">
    <source>
        <dbReference type="Proteomes" id="UP000033109"/>
    </source>
</evidence>
<organism evidence="10 11">
    <name type="scientific">Pontibacter korlensis</name>
    <dbReference type="NCBI Taxonomy" id="400092"/>
    <lineage>
        <taxon>Bacteria</taxon>
        <taxon>Pseudomonadati</taxon>
        <taxon>Bacteroidota</taxon>
        <taxon>Cytophagia</taxon>
        <taxon>Cytophagales</taxon>
        <taxon>Hymenobacteraceae</taxon>
        <taxon>Pontibacter</taxon>
    </lineage>
</organism>
<protein>
    <recommendedName>
        <fullName evidence="2">histidine kinase</fullName>
        <ecNumber evidence="2">2.7.13.3</ecNumber>
    </recommendedName>
</protein>
<sequence length="420" mass="48618">MRVLTKTSLYYLLVSLVVFAVGGTSFYLMLREEIYDEVDDQLFTDKENIISYIRQHNRLPNVTSGISEAILVRDADPDNLIMEQLSDTLIYSSYDEEDIPFRQLTFTVYRQGKPYEYTIFKSLMDFQDLTESTVLAMFWIFLLLLVGLVYVNYYINKYTWRHFYDTLAKIKSYTLSRQKPLELQPSSTKEFEELNQVLQSMTGKIHSDYLNLKEFTENVSHEIQTPLAIVSSKVELFMQSENLTEEQAKLLSDMYGAVNRLARLNKSLILLTRIENREFKSKEQVPLHRLLQEQLTHLQDIISMRGLTVELEALEEVYLYMNSGLADILLQNLLNNAIKHNHQGGSIKVILTSHKLCIKNTGEAPQDQPERLFNRFHTGHDTVESLGIGLALVKKICNLYGHIPKYSFSAGEHSLCVYFT</sequence>
<keyword evidence="5 8" id="KW-0812">Transmembrane</keyword>
<evidence type="ECO:0000256" key="6">
    <source>
        <dbReference type="ARBA" id="ARBA00022777"/>
    </source>
</evidence>
<evidence type="ECO:0000256" key="4">
    <source>
        <dbReference type="ARBA" id="ARBA00022679"/>
    </source>
</evidence>
<dbReference type="SMART" id="SM00387">
    <property type="entry name" value="HATPase_c"/>
    <property type="match status" value="1"/>
</dbReference>
<feature type="domain" description="Histidine kinase" evidence="9">
    <location>
        <begin position="218"/>
        <end position="412"/>
    </location>
</feature>
<dbReference type="RefSeq" id="WP_046312414.1">
    <property type="nucleotide sequence ID" value="NZ_CBCSCY010000067.1"/>
</dbReference>
<evidence type="ECO:0000256" key="5">
    <source>
        <dbReference type="ARBA" id="ARBA00022692"/>
    </source>
</evidence>
<dbReference type="InterPro" id="IPR005467">
    <property type="entry name" value="His_kinase_dom"/>
</dbReference>
<dbReference type="AlphaFoldDB" id="A0A0E3UXU7"/>
<dbReference type="InterPro" id="IPR036097">
    <property type="entry name" value="HisK_dim/P_sf"/>
</dbReference>
<evidence type="ECO:0000256" key="7">
    <source>
        <dbReference type="ARBA" id="ARBA00022989"/>
    </source>
</evidence>
<dbReference type="SUPFAM" id="SSF47384">
    <property type="entry name" value="Homodimeric domain of signal transducing histidine kinase"/>
    <property type="match status" value="1"/>
</dbReference>
<dbReference type="Pfam" id="PF00512">
    <property type="entry name" value="HisKA"/>
    <property type="match status" value="1"/>
</dbReference>